<evidence type="ECO:0000313" key="2">
    <source>
        <dbReference type="Proteomes" id="UP000275408"/>
    </source>
</evidence>
<accession>A0A3M6UW58</accession>
<name>A0A3M6UW58_POCDA</name>
<dbReference type="Proteomes" id="UP000275408">
    <property type="component" value="Unassembled WGS sequence"/>
</dbReference>
<dbReference type="AlphaFoldDB" id="A0A3M6UW58"/>
<evidence type="ECO:0000313" key="1">
    <source>
        <dbReference type="EMBL" id="RMX57764.1"/>
    </source>
</evidence>
<reference evidence="1 2" key="1">
    <citation type="journal article" date="2018" name="Sci. Rep.">
        <title>Comparative analysis of the Pocillopora damicornis genome highlights role of immune system in coral evolution.</title>
        <authorList>
            <person name="Cunning R."/>
            <person name="Bay R.A."/>
            <person name="Gillette P."/>
            <person name="Baker A.C."/>
            <person name="Traylor-Knowles N."/>
        </authorList>
    </citation>
    <scope>NUCLEOTIDE SEQUENCE [LARGE SCALE GENOMIC DNA]</scope>
    <source>
        <strain evidence="1">RSMAS</strain>
        <tissue evidence="1">Whole animal</tissue>
    </source>
</reference>
<dbReference type="EMBL" id="RCHS01000616">
    <property type="protein sequence ID" value="RMX57764.1"/>
    <property type="molecule type" value="Genomic_DNA"/>
</dbReference>
<proteinExistence type="predicted"/>
<sequence length="270" mass="31314">MWCGNNVGELFGSEGKAQVYVKLHNLLDKEKFHETSIIYYDDACHLKRFAQNPVQRENTDVAEMEIACIRFHFRNHIHAPQVAKPSFRVSRLALTSSGPLGHKRSRLLSFLEIKSFTGRKTEDDQPVEDFIEEVKITFEAREMASAERLDFITSHLEGPEARMYSKKDRSNPDFLQDVLTQSFGEKRSSSQLLKLFEQKEREKLRAYSHSLNELLKNATKADPKAVSGLEKTLRDQFEDNVRDPFLRKELKRFIRECNPSFLDLREGALC</sequence>
<dbReference type="STRING" id="46731.A0A3M6UW58"/>
<organism evidence="1 2">
    <name type="scientific">Pocillopora damicornis</name>
    <name type="common">Cauliflower coral</name>
    <name type="synonym">Millepora damicornis</name>
    <dbReference type="NCBI Taxonomy" id="46731"/>
    <lineage>
        <taxon>Eukaryota</taxon>
        <taxon>Metazoa</taxon>
        <taxon>Cnidaria</taxon>
        <taxon>Anthozoa</taxon>
        <taxon>Hexacorallia</taxon>
        <taxon>Scleractinia</taxon>
        <taxon>Astrocoeniina</taxon>
        <taxon>Pocilloporidae</taxon>
        <taxon>Pocillopora</taxon>
    </lineage>
</organism>
<gene>
    <name evidence="1" type="ORF">pdam_00023625</name>
</gene>
<protein>
    <submittedName>
        <fullName evidence="1">Uncharacterized protein</fullName>
    </submittedName>
</protein>
<keyword evidence="2" id="KW-1185">Reference proteome</keyword>
<comment type="caution">
    <text evidence="1">The sequence shown here is derived from an EMBL/GenBank/DDBJ whole genome shotgun (WGS) entry which is preliminary data.</text>
</comment>